<evidence type="ECO:0000256" key="14">
    <source>
        <dbReference type="ARBA" id="ARBA00023015"/>
    </source>
</evidence>
<keyword evidence="15" id="KW-0804">Transcription</keyword>
<comment type="cofactor">
    <cofactor evidence="1">
        <name>Fe(2+)</name>
        <dbReference type="ChEBI" id="CHEBI:29033"/>
    </cofactor>
</comment>
<evidence type="ECO:0000259" key="21">
    <source>
        <dbReference type="PROSITE" id="PS50016"/>
    </source>
</evidence>
<keyword evidence="10" id="KW-0156">Chromatin regulator</keyword>
<evidence type="ECO:0000256" key="15">
    <source>
        <dbReference type="ARBA" id="ARBA00023163"/>
    </source>
</evidence>
<keyword evidence="11" id="KW-0223">Dioxygenase</keyword>
<evidence type="ECO:0000259" key="22">
    <source>
        <dbReference type="PROSITE" id="PS51184"/>
    </source>
</evidence>
<dbReference type="GO" id="GO:0008270">
    <property type="term" value="F:zinc ion binding"/>
    <property type="evidence" value="ECO:0007669"/>
    <property type="project" value="UniProtKB-KW"/>
</dbReference>
<dbReference type="Pfam" id="PF00628">
    <property type="entry name" value="PHD"/>
    <property type="match status" value="1"/>
</dbReference>
<evidence type="ECO:0000313" key="24">
    <source>
        <dbReference type="Proteomes" id="UP000812287"/>
    </source>
</evidence>
<dbReference type="SUPFAM" id="SSF51197">
    <property type="entry name" value="Clavaminate synthase-like"/>
    <property type="match status" value="1"/>
</dbReference>
<dbReference type="Gene3D" id="3.30.40.10">
    <property type="entry name" value="Zinc/RING finger domain, C3HC4 (zinc finger)"/>
    <property type="match status" value="1"/>
</dbReference>
<comment type="caution">
    <text evidence="23">The sequence shown here is derived from an EMBL/GenBank/DDBJ whole genome shotgun (WGS) entry which is preliminary data.</text>
</comment>
<feature type="domain" description="JmjC" evidence="22">
    <location>
        <begin position="251"/>
        <end position="411"/>
    </location>
</feature>
<evidence type="ECO:0000256" key="12">
    <source>
        <dbReference type="ARBA" id="ARBA00023002"/>
    </source>
</evidence>
<dbReference type="PROSITE" id="PS51184">
    <property type="entry name" value="JMJC"/>
    <property type="match status" value="1"/>
</dbReference>
<sequence length="630" mass="71877">MAQARRRSTRGKRIEVVEETTASPSNSLYESEVKEEHKGKSSAATEETCPSCQKDVSGDISLDKNNWIRCDACKVWYHWGCAGNGEDSASIDKWYCTPCLQADPKRAITQKAPARKSDRKRAPRDYAGLNSSGMEMDPTRWVRMIEGKHIKPDQFKRMKGGDVGLEWLQDDETAMLEPIIIEKTDGLGMKMPPSDFTVEDVVEDVGNDVPVEVIDVASQSTSPGWNLGKWADYWALESGKRDKVRNVISLEVSGTPLADRILPPRLVREIDWVDNFWPSTRKGKGHTYPKVQLYCLMGVAQAWTDWHIDFAGSSVYYHILKGSKVFYFIRPTPTNLAAYEKWSGTEIQNQMWLGDMVDEVVRVSLTAGNTMIIPTGWIHAVHTPEDTLVFGGNFLHSYNVATQLKVRDIEIATSVPRKFRFPMFLKLCWYVGDKYLRDLRVSPSSSLPPRVATSMAFLADFLVSQVRILEGGDEAAKKEVREQIPHDRVKDPAVVARELRWRVRIATGLTSDDEDNRKAPNTRPKNGVGAKRKRTMSEDPTNEHPGPVRFKNFKPRKWDSIDEKMEDGENREVKCRRPLDDEPVEKWTEADGEDMAAAMRRRQVLIKVRRTRDGLEREVIERTIEEWKFQ</sequence>
<dbReference type="Proteomes" id="UP000812287">
    <property type="component" value="Unassembled WGS sequence"/>
</dbReference>
<evidence type="ECO:0000256" key="9">
    <source>
        <dbReference type="ARBA" id="ARBA00022833"/>
    </source>
</evidence>
<evidence type="ECO:0000256" key="8">
    <source>
        <dbReference type="ARBA" id="ARBA00022771"/>
    </source>
</evidence>
<keyword evidence="14" id="KW-0805">Transcription regulation</keyword>
<keyword evidence="7" id="KW-0479">Metal-binding</keyword>
<evidence type="ECO:0000256" key="17">
    <source>
        <dbReference type="ARBA" id="ARBA00031083"/>
    </source>
</evidence>
<feature type="compositionally biased region" description="Polar residues" evidence="20">
    <location>
        <begin position="20"/>
        <end position="29"/>
    </location>
</feature>
<evidence type="ECO:0000313" key="23">
    <source>
        <dbReference type="EMBL" id="KAG7452958.1"/>
    </source>
</evidence>
<dbReference type="EMBL" id="MU250523">
    <property type="protein sequence ID" value="KAG7452958.1"/>
    <property type="molecule type" value="Genomic_DNA"/>
</dbReference>
<keyword evidence="9" id="KW-0862">Zinc</keyword>
<evidence type="ECO:0000256" key="2">
    <source>
        <dbReference type="ARBA" id="ARBA00003909"/>
    </source>
</evidence>
<evidence type="ECO:0000256" key="3">
    <source>
        <dbReference type="ARBA" id="ARBA00004123"/>
    </source>
</evidence>
<comment type="catalytic activity">
    <reaction evidence="18">
        <text>N(6),N(6)-dimethyl-L-lysyl(36)-[histone H3] + 2 2-oxoglutarate + 2 O2 = L-lysyl(36)-[histone H3] + 2 formaldehyde + 2 succinate + 2 CO2</text>
        <dbReference type="Rhea" id="RHEA:42032"/>
        <dbReference type="Rhea" id="RHEA-COMP:9785"/>
        <dbReference type="Rhea" id="RHEA-COMP:9787"/>
        <dbReference type="ChEBI" id="CHEBI:15379"/>
        <dbReference type="ChEBI" id="CHEBI:16526"/>
        <dbReference type="ChEBI" id="CHEBI:16810"/>
        <dbReference type="ChEBI" id="CHEBI:16842"/>
        <dbReference type="ChEBI" id="CHEBI:29969"/>
        <dbReference type="ChEBI" id="CHEBI:30031"/>
        <dbReference type="ChEBI" id="CHEBI:61976"/>
        <dbReference type="EC" id="1.14.11.27"/>
    </reaction>
</comment>
<proteinExistence type="inferred from homology"/>
<comment type="subcellular location">
    <subcellularLocation>
        <location evidence="3">Nucleus</location>
    </subcellularLocation>
</comment>
<dbReference type="SMART" id="SM00558">
    <property type="entry name" value="JmjC"/>
    <property type="match status" value="1"/>
</dbReference>
<keyword evidence="13" id="KW-0408">Iron</keyword>
<dbReference type="InterPro" id="IPR013083">
    <property type="entry name" value="Znf_RING/FYVE/PHD"/>
</dbReference>
<evidence type="ECO:0000256" key="19">
    <source>
        <dbReference type="PROSITE-ProRule" id="PRU00146"/>
    </source>
</evidence>
<evidence type="ECO:0000256" key="5">
    <source>
        <dbReference type="ARBA" id="ARBA00013246"/>
    </source>
</evidence>
<feature type="compositionally biased region" description="Basic residues" evidence="20">
    <location>
        <begin position="113"/>
        <end position="122"/>
    </location>
</feature>
<comment type="similarity">
    <text evidence="4">Belongs to the JHDM1 histone demethylase family.</text>
</comment>
<dbReference type="GeneID" id="66107123"/>
<keyword evidence="8 19" id="KW-0863">Zinc-finger</keyword>
<dbReference type="PROSITE" id="PS50016">
    <property type="entry name" value="ZF_PHD_2"/>
    <property type="match status" value="1"/>
</dbReference>
<keyword evidence="16" id="KW-0539">Nucleus</keyword>
<feature type="compositionally biased region" description="Basic residues" evidence="20">
    <location>
        <begin position="1"/>
        <end position="11"/>
    </location>
</feature>
<dbReference type="Pfam" id="PF02373">
    <property type="entry name" value="JmjC"/>
    <property type="match status" value="1"/>
</dbReference>
<reference evidence="23" key="1">
    <citation type="submission" date="2020-11" db="EMBL/GenBank/DDBJ databases">
        <title>Adaptations for nitrogen fixation in a non-lichenized fungal sporocarp promotes dispersal by wood-feeding termites.</title>
        <authorList>
            <consortium name="DOE Joint Genome Institute"/>
            <person name="Koch R.A."/>
            <person name="Yoon G."/>
            <person name="Arayal U."/>
            <person name="Lail K."/>
            <person name="Amirebrahimi M."/>
            <person name="Labutti K."/>
            <person name="Lipzen A."/>
            <person name="Riley R."/>
            <person name="Barry K."/>
            <person name="Henrissat B."/>
            <person name="Grigoriev I.V."/>
            <person name="Herr J.R."/>
            <person name="Aime M.C."/>
        </authorList>
    </citation>
    <scope>NUCLEOTIDE SEQUENCE</scope>
    <source>
        <strain evidence="23">MCA 3950</strain>
    </source>
</reference>
<dbReference type="InterPro" id="IPR050690">
    <property type="entry name" value="JHDM1_Histone_Demethylase"/>
</dbReference>
<protein>
    <recommendedName>
        <fullName evidence="6">JmjC domain-containing histone demethylation protein 1</fullName>
        <ecNumber evidence="5">1.14.11.27</ecNumber>
    </recommendedName>
    <alternativeName>
        <fullName evidence="17">[Histone-H3]-lysine-36 demethylase 1</fullName>
    </alternativeName>
</protein>
<organism evidence="23 24">
    <name type="scientific">Guyanagaster necrorhizus</name>
    <dbReference type="NCBI Taxonomy" id="856835"/>
    <lineage>
        <taxon>Eukaryota</taxon>
        <taxon>Fungi</taxon>
        <taxon>Dikarya</taxon>
        <taxon>Basidiomycota</taxon>
        <taxon>Agaricomycotina</taxon>
        <taxon>Agaricomycetes</taxon>
        <taxon>Agaricomycetidae</taxon>
        <taxon>Agaricales</taxon>
        <taxon>Marasmiineae</taxon>
        <taxon>Physalacriaceae</taxon>
        <taxon>Guyanagaster</taxon>
    </lineage>
</organism>
<dbReference type="InterPro" id="IPR019786">
    <property type="entry name" value="Zinc_finger_PHD-type_CS"/>
</dbReference>
<dbReference type="InterPro" id="IPR041070">
    <property type="entry name" value="JHD"/>
</dbReference>
<accession>A0A9P8AYS7</accession>
<evidence type="ECO:0000256" key="10">
    <source>
        <dbReference type="ARBA" id="ARBA00022853"/>
    </source>
</evidence>
<dbReference type="AlphaFoldDB" id="A0A9P8AYS7"/>
<evidence type="ECO:0000256" key="1">
    <source>
        <dbReference type="ARBA" id="ARBA00001954"/>
    </source>
</evidence>
<dbReference type="GO" id="GO:0005634">
    <property type="term" value="C:nucleus"/>
    <property type="evidence" value="ECO:0007669"/>
    <property type="project" value="UniProtKB-SubCell"/>
</dbReference>
<keyword evidence="24" id="KW-1185">Reference proteome</keyword>
<dbReference type="InterPro" id="IPR011011">
    <property type="entry name" value="Znf_FYVE_PHD"/>
</dbReference>
<evidence type="ECO:0000256" key="11">
    <source>
        <dbReference type="ARBA" id="ARBA00022964"/>
    </source>
</evidence>
<name>A0A9P8AYS7_9AGAR</name>
<evidence type="ECO:0000256" key="13">
    <source>
        <dbReference type="ARBA" id="ARBA00023004"/>
    </source>
</evidence>
<evidence type="ECO:0000256" key="6">
    <source>
        <dbReference type="ARBA" id="ARBA00015153"/>
    </source>
</evidence>
<evidence type="ECO:0000256" key="20">
    <source>
        <dbReference type="SAM" id="MobiDB-lite"/>
    </source>
</evidence>
<evidence type="ECO:0000256" key="18">
    <source>
        <dbReference type="ARBA" id="ARBA00047915"/>
    </source>
</evidence>
<feature type="region of interest" description="Disordered" evidence="20">
    <location>
        <begin position="1"/>
        <end position="52"/>
    </location>
</feature>
<evidence type="ECO:0000256" key="7">
    <source>
        <dbReference type="ARBA" id="ARBA00022723"/>
    </source>
</evidence>
<dbReference type="GO" id="GO:0140680">
    <property type="term" value="F:histone H3K36me/H3K36me2 demethylase activity"/>
    <property type="evidence" value="ECO:0007669"/>
    <property type="project" value="UniProtKB-EC"/>
</dbReference>
<evidence type="ECO:0000256" key="16">
    <source>
        <dbReference type="ARBA" id="ARBA00023242"/>
    </source>
</evidence>
<dbReference type="EC" id="1.14.11.27" evidence="5"/>
<dbReference type="PANTHER" id="PTHR23123">
    <property type="entry name" value="PHD/F-BOX CONTAINING PROTEIN"/>
    <property type="match status" value="1"/>
</dbReference>
<dbReference type="PROSITE" id="PS01359">
    <property type="entry name" value="ZF_PHD_1"/>
    <property type="match status" value="1"/>
</dbReference>
<dbReference type="InterPro" id="IPR001965">
    <property type="entry name" value="Znf_PHD"/>
</dbReference>
<feature type="compositionally biased region" description="Polar residues" evidence="20">
    <location>
        <begin position="42"/>
        <end position="51"/>
    </location>
</feature>
<gene>
    <name evidence="23" type="ORF">BT62DRAFT_925499</name>
</gene>
<evidence type="ECO:0000256" key="4">
    <source>
        <dbReference type="ARBA" id="ARBA00008037"/>
    </source>
</evidence>
<comment type="function">
    <text evidence="2">Histone demethylase that specifically demethylates 'Lys-36' of histone H3, thereby playing a central role in histone code.</text>
</comment>
<feature type="region of interest" description="Disordered" evidence="20">
    <location>
        <begin position="511"/>
        <end position="553"/>
    </location>
</feature>
<dbReference type="InterPro" id="IPR003347">
    <property type="entry name" value="JmjC_dom"/>
</dbReference>
<dbReference type="SMART" id="SM00249">
    <property type="entry name" value="PHD"/>
    <property type="match status" value="1"/>
</dbReference>
<feature type="domain" description="PHD-type" evidence="21">
    <location>
        <begin position="46"/>
        <end position="102"/>
    </location>
</feature>
<dbReference type="Gene3D" id="2.60.120.650">
    <property type="entry name" value="Cupin"/>
    <property type="match status" value="1"/>
</dbReference>
<dbReference type="Pfam" id="PF17811">
    <property type="entry name" value="JHD"/>
    <property type="match status" value="1"/>
</dbReference>
<dbReference type="RefSeq" id="XP_043046458.1">
    <property type="nucleotide sequence ID" value="XM_043184826.1"/>
</dbReference>
<dbReference type="OrthoDB" id="5876800at2759"/>
<dbReference type="SUPFAM" id="SSF57903">
    <property type="entry name" value="FYVE/PHD zinc finger"/>
    <property type="match status" value="1"/>
</dbReference>
<keyword evidence="12" id="KW-0560">Oxidoreductase</keyword>
<feature type="region of interest" description="Disordered" evidence="20">
    <location>
        <begin position="109"/>
        <end position="132"/>
    </location>
</feature>
<dbReference type="InterPro" id="IPR019787">
    <property type="entry name" value="Znf_PHD-finger"/>
</dbReference>